<gene>
    <name evidence="1" type="ORF">HNQ41_002893</name>
</gene>
<reference evidence="1 2" key="1">
    <citation type="submission" date="2020-08" db="EMBL/GenBank/DDBJ databases">
        <title>Genomic Encyclopedia of Type Strains, Phase IV (KMG-IV): sequencing the most valuable type-strain genomes for metagenomic binning, comparative biology and taxonomic classification.</title>
        <authorList>
            <person name="Goeker M."/>
        </authorList>
    </citation>
    <scope>NUCLEOTIDE SEQUENCE [LARGE SCALE GENOMIC DNA]</scope>
    <source>
        <strain evidence="1 2">DSM 24696</strain>
    </source>
</reference>
<comment type="caution">
    <text evidence="1">The sequence shown here is derived from an EMBL/GenBank/DDBJ whole genome shotgun (WGS) entry which is preliminary data.</text>
</comment>
<accession>A0A840QT12</accession>
<keyword evidence="2" id="KW-1185">Reference proteome</keyword>
<dbReference type="EMBL" id="JACHHB010000015">
    <property type="protein sequence ID" value="MBB5174676.1"/>
    <property type="molecule type" value="Genomic_DNA"/>
</dbReference>
<protein>
    <recommendedName>
        <fullName evidence="3">FbpB family small basic protein</fullName>
    </recommendedName>
</protein>
<sequence length="46" mass="5614">MRKKFQKSFDELVNENKENLLRDKDALEEIERKLEDRQVVEDVQHA</sequence>
<dbReference type="Proteomes" id="UP000551878">
    <property type="component" value="Unassembled WGS sequence"/>
</dbReference>
<dbReference type="AlphaFoldDB" id="A0A840QT12"/>
<organism evidence="1 2">
    <name type="scientific">Texcoconibacillus texcoconensis</name>
    <dbReference type="NCBI Taxonomy" id="1095777"/>
    <lineage>
        <taxon>Bacteria</taxon>
        <taxon>Bacillati</taxon>
        <taxon>Bacillota</taxon>
        <taxon>Bacilli</taxon>
        <taxon>Bacillales</taxon>
        <taxon>Bacillaceae</taxon>
        <taxon>Texcoconibacillus</taxon>
    </lineage>
</organism>
<evidence type="ECO:0008006" key="3">
    <source>
        <dbReference type="Google" id="ProtNLM"/>
    </source>
</evidence>
<proteinExistence type="predicted"/>
<evidence type="ECO:0000313" key="1">
    <source>
        <dbReference type="EMBL" id="MBB5174676.1"/>
    </source>
</evidence>
<name>A0A840QT12_9BACI</name>
<evidence type="ECO:0000313" key="2">
    <source>
        <dbReference type="Proteomes" id="UP000551878"/>
    </source>
</evidence>
<dbReference type="InterPro" id="IPR025004">
    <property type="entry name" value="SenN/SenS"/>
</dbReference>
<dbReference type="Pfam" id="PF13040">
    <property type="entry name" value="Fur_reg_FbpB"/>
    <property type="match status" value="1"/>
</dbReference>
<dbReference type="RefSeq" id="WP_184665084.1">
    <property type="nucleotide sequence ID" value="NZ_JACHHB010000015.1"/>
</dbReference>